<feature type="domain" description="Glycosyl transferase family 28 C-terminal" evidence="12">
    <location>
        <begin position="185"/>
        <end position="345"/>
    </location>
</feature>
<sequence>MSQASSRNVLLMAGGTGGHVFPALAVAEKLKQEGFTIHWLGTASGIEKDLVPANGYPLHCINISGLRGKGKLGLLTAPLRIAKAIFQARKIIKQVKPVAALGFGGYATGPGGVAARLSAVPLLIHEQNAFAGMTNRLLSRISQHVMQAFPGALAGAQVTGNPVRESVLNLPQPAERMTTDGPLKVLVVGGSLGAAALNRTVLAAMQLLPENQRPQLRHQVGKSNLAEMQSAYEQAGVQAEVIAFIDDMAAAYGNADLLICRAGALTVSEVAAAGCAAIFVPFPFAVDDHQTANAEYLTKAGAGLICQQNELTAEWLAARWQHFSANRTLLLEMANKARSQAIANATAQVAEQIKRFARDR</sequence>
<evidence type="ECO:0000259" key="12">
    <source>
        <dbReference type="Pfam" id="PF04101"/>
    </source>
</evidence>
<feature type="binding site" evidence="10">
    <location>
        <position position="290"/>
    </location>
    <ligand>
        <name>UDP-N-acetyl-alpha-D-glucosamine</name>
        <dbReference type="ChEBI" id="CHEBI:57705"/>
    </ligand>
</feature>
<dbReference type="CDD" id="cd03785">
    <property type="entry name" value="GT28_MurG"/>
    <property type="match status" value="1"/>
</dbReference>
<dbReference type="RefSeq" id="WP_260998730.1">
    <property type="nucleotide sequence ID" value="NZ_CP054475.1"/>
</dbReference>
<keyword evidence="6 10" id="KW-0573">Peptidoglycan synthesis</keyword>
<evidence type="ECO:0000313" key="13">
    <source>
        <dbReference type="EMBL" id="UXD86793.1"/>
    </source>
</evidence>
<keyword evidence="2 10" id="KW-0132">Cell division</keyword>
<dbReference type="InterPro" id="IPR007235">
    <property type="entry name" value="Glyco_trans_28_C"/>
</dbReference>
<dbReference type="Gene3D" id="3.40.50.2000">
    <property type="entry name" value="Glycogen Phosphorylase B"/>
    <property type="match status" value="2"/>
</dbReference>
<dbReference type="HAMAP" id="MF_00033">
    <property type="entry name" value="MurG"/>
    <property type="match status" value="1"/>
</dbReference>
<proteinExistence type="inferred from homology"/>
<dbReference type="PANTHER" id="PTHR21015">
    <property type="entry name" value="UDP-N-ACETYLGLUCOSAMINE--N-ACETYLMURAMYL-(PENTAPEPTIDE) PYROPHOSPHORYL-UNDECAPRENOL N-ACETYLGLUCOSAMINE TRANSFERASE 1"/>
    <property type="match status" value="1"/>
</dbReference>
<feature type="binding site" evidence="10">
    <location>
        <position position="191"/>
    </location>
    <ligand>
        <name>UDP-N-acetyl-alpha-D-glucosamine</name>
        <dbReference type="ChEBI" id="CHEBI:57705"/>
    </ligand>
</feature>
<keyword evidence="9 10" id="KW-0961">Cell wall biogenesis/degradation</keyword>
<evidence type="ECO:0000256" key="10">
    <source>
        <dbReference type="HAMAP-Rule" id="MF_00033"/>
    </source>
</evidence>
<comment type="catalytic activity">
    <reaction evidence="10">
        <text>di-trans,octa-cis-undecaprenyl diphospho-N-acetyl-alpha-D-muramoyl-L-alanyl-D-glutamyl-meso-2,6-diaminopimeloyl-D-alanyl-D-alanine + UDP-N-acetyl-alpha-D-glucosamine = di-trans,octa-cis-undecaprenyl diphospho-[N-acetyl-alpha-D-glucosaminyl-(1-&gt;4)]-N-acetyl-alpha-D-muramoyl-L-alanyl-D-glutamyl-meso-2,6-diaminopimeloyl-D-alanyl-D-alanine + UDP + H(+)</text>
        <dbReference type="Rhea" id="RHEA:31227"/>
        <dbReference type="ChEBI" id="CHEBI:15378"/>
        <dbReference type="ChEBI" id="CHEBI:57705"/>
        <dbReference type="ChEBI" id="CHEBI:58223"/>
        <dbReference type="ChEBI" id="CHEBI:61387"/>
        <dbReference type="ChEBI" id="CHEBI:61388"/>
        <dbReference type="EC" id="2.4.1.227"/>
    </reaction>
</comment>
<name>A0ABY6A826_9GAMM</name>
<dbReference type="Proteomes" id="UP001065322">
    <property type="component" value="Chromosome"/>
</dbReference>
<evidence type="ECO:0000256" key="6">
    <source>
        <dbReference type="ARBA" id="ARBA00022984"/>
    </source>
</evidence>
<protein>
    <recommendedName>
        <fullName evidence="10">UDP-N-acetylglucosamine--N-acetylmuramyl-(pentapeptide) pyrophosphoryl-undecaprenol N-acetylglucosamine transferase</fullName>
        <ecNumber evidence="10">2.4.1.227</ecNumber>
    </recommendedName>
    <alternativeName>
        <fullName evidence="10">Undecaprenyl-PP-MurNAc-pentapeptide-UDPGlcNAc GlcNAc transferase</fullName>
    </alternativeName>
</protein>
<dbReference type="GO" id="GO:0016757">
    <property type="term" value="F:glycosyltransferase activity"/>
    <property type="evidence" value="ECO:0007669"/>
    <property type="project" value="UniProtKB-KW"/>
</dbReference>
<feature type="binding site" evidence="10">
    <location>
        <position position="128"/>
    </location>
    <ligand>
        <name>UDP-N-acetyl-alpha-D-glucosamine</name>
        <dbReference type="ChEBI" id="CHEBI:57705"/>
    </ligand>
</feature>
<feature type="domain" description="Glycosyltransferase family 28 N-terminal" evidence="11">
    <location>
        <begin position="9"/>
        <end position="146"/>
    </location>
</feature>
<dbReference type="SUPFAM" id="SSF53756">
    <property type="entry name" value="UDP-Glycosyltransferase/glycogen phosphorylase"/>
    <property type="match status" value="1"/>
</dbReference>
<feature type="binding site" evidence="10">
    <location>
        <position position="164"/>
    </location>
    <ligand>
        <name>UDP-N-acetyl-alpha-D-glucosamine</name>
        <dbReference type="ChEBI" id="CHEBI:57705"/>
    </ligand>
</feature>
<evidence type="ECO:0000256" key="1">
    <source>
        <dbReference type="ARBA" id="ARBA00022475"/>
    </source>
</evidence>
<evidence type="ECO:0000256" key="8">
    <source>
        <dbReference type="ARBA" id="ARBA00023306"/>
    </source>
</evidence>
<keyword evidence="14" id="KW-1185">Reference proteome</keyword>
<gene>
    <name evidence="10 13" type="primary">murG</name>
    <name evidence="13" type="ORF">HUF19_04740</name>
</gene>
<dbReference type="InterPro" id="IPR004276">
    <property type="entry name" value="GlycoTrans_28_N"/>
</dbReference>
<keyword evidence="1 10" id="KW-1003">Cell membrane</keyword>
<keyword evidence="4 10" id="KW-0808">Transferase</keyword>
<dbReference type="InterPro" id="IPR006009">
    <property type="entry name" value="GlcNAc_MurG"/>
</dbReference>
<evidence type="ECO:0000256" key="4">
    <source>
        <dbReference type="ARBA" id="ARBA00022679"/>
    </source>
</evidence>
<keyword evidence="7 10" id="KW-0472">Membrane</keyword>
<evidence type="ECO:0000256" key="2">
    <source>
        <dbReference type="ARBA" id="ARBA00022618"/>
    </source>
</evidence>
<dbReference type="Pfam" id="PF03033">
    <property type="entry name" value="Glyco_transf_28"/>
    <property type="match status" value="1"/>
</dbReference>
<comment type="function">
    <text evidence="10">Cell wall formation. Catalyzes the transfer of a GlcNAc subunit on undecaprenyl-pyrophosphoryl-MurNAc-pentapeptide (lipid intermediate I) to form undecaprenyl-pyrophosphoryl-MurNAc-(pentapeptide)GlcNAc (lipid intermediate II).</text>
</comment>
<feature type="binding site" evidence="10">
    <location>
        <begin position="264"/>
        <end position="269"/>
    </location>
    <ligand>
        <name>UDP-N-acetyl-alpha-D-glucosamine</name>
        <dbReference type="ChEBI" id="CHEBI:57705"/>
    </ligand>
</feature>
<evidence type="ECO:0000256" key="5">
    <source>
        <dbReference type="ARBA" id="ARBA00022960"/>
    </source>
</evidence>
<dbReference type="EC" id="2.4.1.227" evidence="10"/>
<comment type="subcellular location">
    <subcellularLocation>
        <location evidence="10">Cell membrane</location>
        <topology evidence="10">Peripheral membrane protein</topology>
        <orientation evidence="10">Cytoplasmic side</orientation>
    </subcellularLocation>
</comment>
<evidence type="ECO:0000259" key="11">
    <source>
        <dbReference type="Pfam" id="PF03033"/>
    </source>
</evidence>
<feature type="binding site" evidence="10">
    <location>
        <position position="245"/>
    </location>
    <ligand>
        <name>UDP-N-acetyl-alpha-D-glucosamine</name>
        <dbReference type="ChEBI" id="CHEBI:57705"/>
    </ligand>
</feature>
<keyword evidence="5 10" id="KW-0133">Cell shape</keyword>
<evidence type="ECO:0000256" key="9">
    <source>
        <dbReference type="ARBA" id="ARBA00023316"/>
    </source>
</evidence>
<evidence type="ECO:0000313" key="14">
    <source>
        <dbReference type="Proteomes" id="UP001065322"/>
    </source>
</evidence>
<comment type="similarity">
    <text evidence="10">Belongs to the glycosyltransferase 28 family. MurG subfamily.</text>
</comment>
<organism evidence="13 14">
    <name type="scientific">Thalassolituus hydrocarboniclasticus</name>
    <dbReference type="NCBI Taxonomy" id="2742796"/>
    <lineage>
        <taxon>Bacteria</taxon>
        <taxon>Pseudomonadati</taxon>
        <taxon>Pseudomonadota</taxon>
        <taxon>Gammaproteobacteria</taxon>
        <taxon>Oceanospirillales</taxon>
        <taxon>Oceanospirillaceae</taxon>
        <taxon>Thalassolituus</taxon>
    </lineage>
</organism>
<comment type="pathway">
    <text evidence="10">Cell wall biogenesis; peptidoglycan biosynthesis.</text>
</comment>
<dbReference type="EMBL" id="CP054475">
    <property type="protein sequence ID" value="UXD86793.1"/>
    <property type="molecule type" value="Genomic_DNA"/>
</dbReference>
<evidence type="ECO:0000256" key="7">
    <source>
        <dbReference type="ARBA" id="ARBA00023136"/>
    </source>
</evidence>
<accession>A0ABY6A826</accession>
<dbReference type="PANTHER" id="PTHR21015:SF22">
    <property type="entry name" value="GLYCOSYLTRANSFERASE"/>
    <property type="match status" value="1"/>
</dbReference>
<dbReference type="Pfam" id="PF04101">
    <property type="entry name" value="Glyco_tran_28_C"/>
    <property type="match status" value="1"/>
</dbReference>
<feature type="binding site" evidence="10">
    <location>
        <begin position="16"/>
        <end position="18"/>
    </location>
    <ligand>
        <name>UDP-N-acetyl-alpha-D-glucosamine</name>
        <dbReference type="ChEBI" id="CHEBI:57705"/>
    </ligand>
</feature>
<evidence type="ECO:0000256" key="3">
    <source>
        <dbReference type="ARBA" id="ARBA00022676"/>
    </source>
</evidence>
<dbReference type="NCBIfam" id="TIGR01133">
    <property type="entry name" value="murG"/>
    <property type="match status" value="1"/>
</dbReference>
<keyword evidence="8 10" id="KW-0131">Cell cycle</keyword>
<reference evidence="14" key="1">
    <citation type="submission" date="2020-06" db="EMBL/GenBank/DDBJ databases">
        <title>Thalassolituus marinus alknpb1M-1, a hydrocarbon-degrading bacterium isolated from the deep-sea overlying water using an in-situ strategy from the South China Sea basin.</title>
        <authorList>
            <person name="Dong C."/>
            <person name="Chen Y."/>
            <person name="Shao Z."/>
        </authorList>
    </citation>
    <scope>NUCLEOTIDE SEQUENCE [LARGE SCALE GENOMIC DNA]</scope>
    <source>
        <strain evidence="14">alknpb1M-1</strain>
    </source>
</reference>
<keyword evidence="3 10" id="KW-0328">Glycosyltransferase</keyword>